<feature type="domain" description="Yippee" evidence="5">
    <location>
        <begin position="13"/>
        <end position="110"/>
    </location>
</feature>
<sequence>MGRPFKQFLNGPKIYCCATCKSHIADHDDVISKAFQGRHGRAYLFTNVVNATPGVKEERILITGLHVVADISCTTCDSVLGWKYEHAAEESQRYKVGKYIVEKARVLKEGNW</sequence>
<keyword evidence="2" id="KW-0479">Metal-binding</keyword>
<evidence type="ECO:0000256" key="1">
    <source>
        <dbReference type="ARBA" id="ARBA00005613"/>
    </source>
</evidence>
<evidence type="ECO:0000256" key="4">
    <source>
        <dbReference type="RuleBase" id="RU110713"/>
    </source>
</evidence>
<dbReference type="InterPro" id="IPR034751">
    <property type="entry name" value="Yippee"/>
</dbReference>
<keyword evidence="3" id="KW-0862">Zinc</keyword>
<gene>
    <name evidence="6" type="ORF">DUNSADRAFT_18580</name>
</gene>
<organism evidence="6 7">
    <name type="scientific">Dunaliella salina</name>
    <name type="common">Green alga</name>
    <name type="synonym">Protococcus salinus</name>
    <dbReference type="NCBI Taxonomy" id="3046"/>
    <lineage>
        <taxon>Eukaryota</taxon>
        <taxon>Viridiplantae</taxon>
        <taxon>Chlorophyta</taxon>
        <taxon>core chlorophytes</taxon>
        <taxon>Chlorophyceae</taxon>
        <taxon>CS clade</taxon>
        <taxon>Chlamydomonadales</taxon>
        <taxon>Dunaliellaceae</taxon>
        <taxon>Dunaliella</taxon>
    </lineage>
</organism>
<comment type="caution">
    <text evidence="6">The sequence shown here is derived from an EMBL/GenBank/DDBJ whole genome shotgun (WGS) entry which is preliminary data.</text>
</comment>
<evidence type="ECO:0000313" key="7">
    <source>
        <dbReference type="Proteomes" id="UP000815325"/>
    </source>
</evidence>
<proteinExistence type="inferred from homology"/>
<dbReference type="Proteomes" id="UP000815325">
    <property type="component" value="Unassembled WGS sequence"/>
</dbReference>
<evidence type="ECO:0000259" key="5">
    <source>
        <dbReference type="PROSITE" id="PS51792"/>
    </source>
</evidence>
<evidence type="ECO:0000256" key="3">
    <source>
        <dbReference type="ARBA" id="ARBA00022833"/>
    </source>
</evidence>
<dbReference type="PANTHER" id="PTHR13848">
    <property type="entry name" value="PROTEIN YIPPEE-LIKE CG15309-RELATED"/>
    <property type="match status" value="1"/>
</dbReference>
<dbReference type="Pfam" id="PF03226">
    <property type="entry name" value="Yippee-Mis18"/>
    <property type="match status" value="1"/>
</dbReference>
<accession>A0ABQ7FZW1</accession>
<dbReference type="InterPro" id="IPR004910">
    <property type="entry name" value="Yippee/Mis18/Cereblon"/>
</dbReference>
<protein>
    <recommendedName>
        <fullName evidence="4">Protein yippee-like</fullName>
    </recommendedName>
</protein>
<dbReference type="EMBL" id="MU070405">
    <property type="protein sequence ID" value="KAF5827889.1"/>
    <property type="molecule type" value="Genomic_DNA"/>
</dbReference>
<comment type="similarity">
    <text evidence="1 4">Belongs to the yippee family.</text>
</comment>
<keyword evidence="7" id="KW-1185">Reference proteome</keyword>
<dbReference type="PROSITE" id="PS51792">
    <property type="entry name" value="YIPPEE"/>
    <property type="match status" value="1"/>
</dbReference>
<reference evidence="6" key="1">
    <citation type="submission" date="2017-08" db="EMBL/GenBank/DDBJ databases">
        <authorList>
            <person name="Polle J.E."/>
            <person name="Barry K."/>
            <person name="Cushman J."/>
            <person name="Schmutz J."/>
            <person name="Tran D."/>
            <person name="Hathwaick L.T."/>
            <person name="Yim W.C."/>
            <person name="Jenkins J."/>
            <person name="Mckie-Krisberg Z.M."/>
            <person name="Prochnik S."/>
            <person name="Lindquist E."/>
            <person name="Dockter R.B."/>
            <person name="Adam C."/>
            <person name="Molina H."/>
            <person name="Bunkerborg J."/>
            <person name="Jin E."/>
            <person name="Buchheim M."/>
            <person name="Magnuson J."/>
        </authorList>
    </citation>
    <scope>NUCLEOTIDE SEQUENCE</scope>
    <source>
        <strain evidence="6">CCAP 19/18</strain>
    </source>
</reference>
<name>A0ABQ7FZW1_DUNSA</name>
<dbReference type="InterPro" id="IPR039058">
    <property type="entry name" value="Yippee_fam"/>
</dbReference>
<evidence type="ECO:0000313" key="6">
    <source>
        <dbReference type="EMBL" id="KAF5827889.1"/>
    </source>
</evidence>
<evidence type="ECO:0000256" key="2">
    <source>
        <dbReference type="ARBA" id="ARBA00022723"/>
    </source>
</evidence>